<sequence>MKEKIKNFFINIYEKIRKYILEKLLKIKEVLKSTSDDLTMIDIEEGMARFSMQWWFMKSLKWLIAAVLALLTLFLWGCSGTVVTKYYPVSVPVACSVEIPEKPIYSKDLVVTNMHILSYTEKLQSALQVCVKGGIND</sequence>
<keyword evidence="1" id="KW-0472">Membrane</keyword>
<dbReference type="Proteomes" id="UP000824176">
    <property type="component" value="Unassembled WGS sequence"/>
</dbReference>
<name>A0A9D2KDE4_9BACT</name>
<keyword evidence="1" id="KW-1133">Transmembrane helix</keyword>
<organism evidence="2 3">
    <name type="scientific">Candidatus Mucispirillum faecigallinarum</name>
    <dbReference type="NCBI Taxonomy" id="2838699"/>
    <lineage>
        <taxon>Bacteria</taxon>
        <taxon>Pseudomonadati</taxon>
        <taxon>Deferribacterota</taxon>
        <taxon>Deferribacteres</taxon>
        <taxon>Deferribacterales</taxon>
        <taxon>Mucispirillaceae</taxon>
        <taxon>Mucispirillum</taxon>
    </lineage>
</organism>
<dbReference type="EMBL" id="DXAQ01000126">
    <property type="protein sequence ID" value="HIZ89948.1"/>
    <property type="molecule type" value="Genomic_DNA"/>
</dbReference>
<reference evidence="2" key="1">
    <citation type="journal article" date="2021" name="PeerJ">
        <title>Extensive microbial diversity within the chicken gut microbiome revealed by metagenomics and culture.</title>
        <authorList>
            <person name="Gilroy R."/>
            <person name="Ravi A."/>
            <person name="Getino M."/>
            <person name="Pursley I."/>
            <person name="Horton D.L."/>
            <person name="Alikhan N.F."/>
            <person name="Baker D."/>
            <person name="Gharbi K."/>
            <person name="Hall N."/>
            <person name="Watson M."/>
            <person name="Adriaenssens E.M."/>
            <person name="Foster-Nyarko E."/>
            <person name="Jarju S."/>
            <person name="Secka A."/>
            <person name="Antonio M."/>
            <person name="Oren A."/>
            <person name="Chaudhuri R.R."/>
            <person name="La Ragione R."/>
            <person name="Hildebrand F."/>
            <person name="Pallen M.J."/>
        </authorList>
    </citation>
    <scope>NUCLEOTIDE SEQUENCE</scope>
    <source>
        <strain evidence="2">ChiW4-1371</strain>
    </source>
</reference>
<keyword evidence="1" id="KW-0812">Transmembrane</keyword>
<evidence type="ECO:0000313" key="3">
    <source>
        <dbReference type="Proteomes" id="UP000824176"/>
    </source>
</evidence>
<comment type="caution">
    <text evidence="2">The sequence shown here is derived from an EMBL/GenBank/DDBJ whole genome shotgun (WGS) entry which is preliminary data.</text>
</comment>
<protein>
    <submittedName>
        <fullName evidence="2">Uncharacterized protein</fullName>
    </submittedName>
</protein>
<evidence type="ECO:0000256" key="1">
    <source>
        <dbReference type="SAM" id="Phobius"/>
    </source>
</evidence>
<feature type="transmembrane region" description="Helical" evidence="1">
    <location>
        <begin position="59"/>
        <end position="77"/>
    </location>
</feature>
<accession>A0A9D2KDE4</accession>
<gene>
    <name evidence="2" type="ORF">H9804_08370</name>
</gene>
<dbReference type="AlphaFoldDB" id="A0A9D2KDE4"/>
<proteinExistence type="predicted"/>
<reference evidence="2" key="2">
    <citation type="submission" date="2021-04" db="EMBL/GenBank/DDBJ databases">
        <authorList>
            <person name="Gilroy R."/>
        </authorList>
    </citation>
    <scope>NUCLEOTIDE SEQUENCE</scope>
    <source>
        <strain evidence="2">ChiW4-1371</strain>
    </source>
</reference>
<evidence type="ECO:0000313" key="2">
    <source>
        <dbReference type="EMBL" id="HIZ89948.1"/>
    </source>
</evidence>